<reference evidence="2" key="1">
    <citation type="submission" date="2018-06" db="EMBL/GenBank/DDBJ databases">
        <authorList>
            <person name="Zhirakovskaya E."/>
        </authorList>
    </citation>
    <scope>NUCLEOTIDE SEQUENCE</scope>
</reference>
<accession>A0A3B0VRG4</accession>
<feature type="domain" description="Methyltransferase" evidence="1">
    <location>
        <begin position="42"/>
        <end position="128"/>
    </location>
</feature>
<dbReference type="InterPro" id="IPR029063">
    <property type="entry name" value="SAM-dependent_MTases_sf"/>
</dbReference>
<dbReference type="Gene3D" id="3.40.50.150">
    <property type="entry name" value="Vaccinia Virus protein VP39"/>
    <property type="match status" value="1"/>
</dbReference>
<dbReference type="CDD" id="cd02440">
    <property type="entry name" value="AdoMet_MTases"/>
    <property type="match status" value="1"/>
</dbReference>
<proteinExistence type="predicted"/>
<organism evidence="2">
    <name type="scientific">hydrothermal vent metagenome</name>
    <dbReference type="NCBI Taxonomy" id="652676"/>
    <lineage>
        <taxon>unclassified sequences</taxon>
        <taxon>metagenomes</taxon>
        <taxon>ecological metagenomes</taxon>
    </lineage>
</organism>
<dbReference type="InterPro" id="IPR041698">
    <property type="entry name" value="Methyltransf_25"/>
</dbReference>
<gene>
    <name evidence="2" type="ORF">MNBD_GAMMA04-1686</name>
</gene>
<name>A0A3B0VRG4_9ZZZZ</name>
<dbReference type="Pfam" id="PF13649">
    <property type="entry name" value="Methyltransf_25"/>
    <property type="match status" value="1"/>
</dbReference>
<dbReference type="SUPFAM" id="SSF53335">
    <property type="entry name" value="S-adenosyl-L-methionine-dependent methyltransferases"/>
    <property type="match status" value="1"/>
</dbReference>
<sequence>MNNDSAKKWDEKYQAATVKSPANPCYVLKQHSHLLPFYGQALELACGLGGNARFLAQCGLQTHAWDISDTALTILNNWASLNQRPIEPLITDLEQMILPYQQFDVIVVSRYLDRTLFSDIEKALKPNGLLFYQTFLYSRAPYLEQAQFTLSPPQENAPKNPKFYIKSGEFNQAWPSLTTEVYGEGWLTPENEDTSTLPQLKQRYAWYVGRKS</sequence>
<evidence type="ECO:0000259" key="1">
    <source>
        <dbReference type="Pfam" id="PF13649"/>
    </source>
</evidence>
<protein>
    <submittedName>
        <fullName evidence="2">Tellurite resistance protein-related protein</fullName>
    </submittedName>
</protein>
<evidence type="ECO:0000313" key="2">
    <source>
        <dbReference type="EMBL" id="VAW46185.1"/>
    </source>
</evidence>
<dbReference type="EMBL" id="UOFB01000124">
    <property type="protein sequence ID" value="VAW46185.1"/>
    <property type="molecule type" value="Genomic_DNA"/>
</dbReference>
<dbReference type="AlphaFoldDB" id="A0A3B0VRG4"/>